<proteinExistence type="predicted"/>
<keyword evidence="1" id="KW-0175">Coiled coil</keyword>
<gene>
    <name evidence="3" type="ORF">Tci_067531</name>
</gene>
<dbReference type="EMBL" id="BKCJ010011315">
    <property type="protein sequence ID" value="GEU95553.1"/>
    <property type="molecule type" value="Genomic_DNA"/>
</dbReference>
<feature type="compositionally biased region" description="Basic and acidic residues" evidence="2">
    <location>
        <begin position="656"/>
        <end position="667"/>
    </location>
</feature>
<evidence type="ECO:0000256" key="1">
    <source>
        <dbReference type="SAM" id="Coils"/>
    </source>
</evidence>
<feature type="compositionally biased region" description="Low complexity" evidence="2">
    <location>
        <begin position="916"/>
        <end position="930"/>
    </location>
</feature>
<feature type="coiled-coil region" evidence="1">
    <location>
        <begin position="767"/>
        <end position="801"/>
    </location>
</feature>
<sequence length="1000" mass="112616">MVDRLKLDEDPLGIPVDQTRFYSMVGSLMYLTASRTDLVFDVCMCARYQASPTKKHLEALKRAFWYLRGTINWGLWYPKDTAMAQTAYADADHAGCQDTRRSTSRSAQFLGDRLVSWSSKKQKRTVISTTEAEYISMSGCCAQILWMRSQLTDYGFDFNKIPLYCNNLSAIALYCNNVQHSRSKHIDIRHHFIRDQVEKGVVKLYFMTMDYQLADIFTKTLPRERFEFLLPRLDTMADANVNAPADQAPTMAPPTRTDDQILPHIRWEPIGKSNCYLDTVGCYKCQLDEQWFDLTKDTLKDALQKTPVNNNKAFTSPPSSDALINFVNELGYPKLVQCHKKNLAQYTHGKKKAILIVISSIRFTKLIIYHLQRKHKFHPKPDSPLHLPNEEPVLGYLKFSTKGTKREVFRMPIPGNLITSDIQGESYNQEYLAKVAKHQRYLSGETESDPDSLAPKPTKTTKKSKPTTPKAALRPSPSQARKSRPDLISKRRKPISSLRSVDESVAEGIHEKEPRVDDEEADVQSALEESLKSIYDVPRGPLPPVVIREQDFGKYQPLPKVQGKGKEKVTEEQVARDLLTLQTPKKKSPADQYLTPLKFQQRSGIPLWGATSRTSTPTGSSGHDESSSLYAELGLKDTKVESDEDVPGIDADDQDKDQARPNPDEQTKGQVGPNLDDAVADVSTQPHPEQMDEGFTTTAYPKVHENLKLTVKEQVILEEPASSTRTLCSLQYLTKDLSFGDLFFNDKPSKVDNEKTTAETEAELMRIGELEHIMANLIQENKHLKERLDNHGARLYTLENQDIPHQVSKSIYEIVTDAVDWAIQAPLHNRFRDLPEAYMKEILHQRIWETNSYKPHEDHMMLYEALEKSMNRDHSEELAKDLAEAHKKMKKRRDSPKTPHGSPPHQPPPSPPPAGPSGASGSLGASGSSQVPPPPPPPPSTNQEGQTQGSTAPSSSKTVVTVEYQASTMTDTRLRLSVSLTPTDLQMDDDMALDAQAQLM</sequence>
<dbReference type="PANTHER" id="PTHR11439">
    <property type="entry name" value="GAG-POL-RELATED RETROTRANSPOSON"/>
    <property type="match status" value="1"/>
</dbReference>
<accession>A0A699GLN2</accession>
<feature type="compositionally biased region" description="Pro residues" evidence="2">
    <location>
        <begin position="901"/>
        <end position="915"/>
    </location>
</feature>
<name>A0A699GLN2_TANCI</name>
<dbReference type="PANTHER" id="PTHR11439:SF509">
    <property type="entry name" value="RNA-DIRECTED DNA POLYMERASE"/>
    <property type="match status" value="1"/>
</dbReference>
<organism evidence="3">
    <name type="scientific">Tanacetum cinerariifolium</name>
    <name type="common">Dalmatian daisy</name>
    <name type="synonym">Chrysanthemum cinerariifolium</name>
    <dbReference type="NCBI Taxonomy" id="118510"/>
    <lineage>
        <taxon>Eukaryota</taxon>
        <taxon>Viridiplantae</taxon>
        <taxon>Streptophyta</taxon>
        <taxon>Embryophyta</taxon>
        <taxon>Tracheophyta</taxon>
        <taxon>Spermatophyta</taxon>
        <taxon>Magnoliopsida</taxon>
        <taxon>eudicotyledons</taxon>
        <taxon>Gunneridae</taxon>
        <taxon>Pentapetalae</taxon>
        <taxon>asterids</taxon>
        <taxon>campanulids</taxon>
        <taxon>Asterales</taxon>
        <taxon>Asteraceae</taxon>
        <taxon>Asteroideae</taxon>
        <taxon>Anthemideae</taxon>
        <taxon>Anthemidinae</taxon>
        <taxon>Tanacetum</taxon>
    </lineage>
</organism>
<feature type="compositionally biased region" description="Acidic residues" evidence="2">
    <location>
        <begin position="642"/>
        <end position="655"/>
    </location>
</feature>
<dbReference type="CDD" id="cd09272">
    <property type="entry name" value="RNase_HI_RT_Ty1"/>
    <property type="match status" value="1"/>
</dbReference>
<feature type="compositionally biased region" description="Polar residues" evidence="2">
    <location>
        <begin position="941"/>
        <end position="959"/>
    </location>
</feature>
<evidence type="ECO:0000313" key="3">
    <source>
        <dbReference type="EMBL" id="GEU95553.1"/>
    </source>
</evidence>
<protein>
    <submittedName>
        <fullName evidence="3">Copia protein</fullName>
    </submittedName>
</protein>
<reference evidence="3" key="1">
    <citation type="journal article" date="2019" name="Sci. Rep.">
        <title>Draft genome of Tanacetum cinerariifolium, the natural source of mosquito coil.</title>
        <authorList>
            <person name="Yamashiro T."/>
            <person name="Shiraishi A."/>
            <person name="Satake H."/>
            <person name="Nakayama K."/>
        </authorList>
    </citation>
    <scope>NUCLEOTIDE SEQUENCE</scope>
</reference>
<feature type="region of interest" description="Disordered" evidence="2">
    <location>
        <begin position="442"/>
        <end position="521"/>
    </location>
</feature>
<feature type="region of interest" description="Disordered" evidence="2">
    <location>
        <begin position="884"/>
        <end position="959"/>
    </location>
</feature>
<feature type="region of interest" description="Disordered" evidence="2">
    <location>
        <begin position="578"/>
        <end position="626"/>
    </location>
</feature>
<feature type="compositionally biased region" description="Pro residues" evidence="2">
    <location>
        <begin position="931"/>
        <end position="940"/>
    </location>
</feature>
<dbReference type="AlphaFoldDB" id="A0A699GLN2"/>
<evidence type="ECO:0000256" key="2">
    <source>
        <dbReference type="SAM" id="MobiDB-lite"/>
    </source>
</evidence>
<comment type="caution">
    <text evidence="3">The sequence shown here is derived from an EMBL/GenBank/DDBJ whole genome shotgun (WGS) entry which is preliminary data.</text>
</comment>
<feature type="region of interest" description="Disordered" evidence="2">
    <location>
        <begin position="638"/>
        <end position="692"/>
    </location>
</feature>
<feature type="compositionally biased region" description="Low complexity" evidence="2">
    <location>
        <begin position="609"/>
        <end position="621"/>
    </location>
</feature>